<evidence type="ECO:0000259" key="2">
    <source>
        <dbReference type="PROSITE" id="PS50157"/>
    </source>
</evidence>
<keyword evidence="4" id="KW-1185">Reference proteome</keyword>
<dbReference type="InterPro" id="IPR036236">
    <property type="entry name" value="Znf_C2H2_sf"/>
</dbReference>
<sequence length="371" mass="42710">MDNSFFNSNRTHGNFWLPCNNNTNTLQPQQCNGNVQYFRNHFDVNSVAAIHYTSQVHHRRRLPRYPPIIQMSPRVAKKFDNFSKNEHTLEHGAMQQENHRQISMIPFYGVAVKKEISPIVANDFENFSKSVEEENHWRRTTIPSYGVSNKTAPSSASNCTTNISFDDMHSIGGDLDEWHDIVQQYKLAEQRGIDDPTGVNQLVSTIHDTVINVDTFDDFHLSVEERAELFAIADGTCSVSERACSESKRDDIPQVVLNYEQNINFAPNMRKRKRKNCENLPVMPEPNLNCNLNQQYIVNSHKSQCNKVNKDCQTSNAGNSKRQTTTKNEKSFTCPICGKQFCRFGYFKRHIERQHHQNFYNDGGNSAERVI</sequence>
<dbReference type="SMART" id="SM00355">
    <property type="entry name" value="ZnF_C2H2"/>
    <property type="match status" value="1"/>
</dbReference>
<keyword evidence="1" id="KW-0479">Metal-binding</keyword>
<protein>
    <recommendedName>
        <fullName evidence="2">C2H2-type domain-containing protein</fullName>
    </recommendedName>
</protein>
<keyword evidence="1" id="KW-0862">Zinc</keyword>
<evidence type="ECO:0000313" key="4">
    <source>
        <dbReference type="Proteomes" id="UP000092460"/>
    </source>
</evidence>
<evidence type="ECO:0000256" key="1">
    <source>
        <dbReference type="PROSITE-ProRule" id="PRU00042"/>
    </source>
</evidence>
<dbReference type="AlphaFoldDB" id="A0A1B0AMZ9"/>
<reference evidence="3" key="2">
    <citation type="submission" date="2020-05" db="UniProtKB">
        <authorList>
            <consortium name="EnsemblMetazoa"/>
        </authorList>
    </citation>
    <scope>IDENTIFICATION</scope>
    <source>
        <strain evidence="3">IAEA</strain>
    </source>
</reference>
<organism evidence="3 4">
    <name type="scientific">Glossina palpalis gambiensis</name>
    <dbReference type="NCBI Taxonomy" id="67801"/>
    <lineage>
        <taxon>Eukaryota</taxon>
        <taxon>Metazoa</taxon>
        <taxon>Ecdysozoa</taxon>
        <taxon>Arthropoda</taxon>
        <taxon>Hexapoda</taxon>
        <taxon>Insecta</taxon>
        <taxon>Pterygota</taxon>
        <taxon>Neoptera</taxon>
        <taxon>Endopterygota</taxon>
        <taxon>Diptera</taxon>
        <taxon>Brachycera</taxon>
        <taxon>Muscomorpha</taxon>
        <taxon>Hippoboscoidea</taxon>
        <taxon>Glossinidae</taxon>
        <taxon>Glossina</taxon>
    </lineage>
</organism>
<dbReference type="InterPro" id="IPR013087">
    <property type="entry name" value="Znf_C2H2_type"/>
</dbReference>
<dbReference type="Proteomes" id="UP000092460">
    <property type="component" value="Unassembled WGS sequence"/>
</dbReference>
<feature type="domain" description="C2H2-type" evidence="2">
    <location>
        <begin position="332"/>
        <end position="355"/>
    </location>
</feature>
<evidence type="ECO:0000313" key="3">
    <source>
        <dbReference type="EnsemblMetazoa" id="GPPI002503-PA"/>
    </source>
</evidence>
<dbReference type="Gene3D" id="3.30.160.60">
    <property type="entry name" value="Classic Zinc Finger"/>
    <property type="match status" value="1"/>
</dbReference>
<dbReference type="VEuPathDB" id="VectorBase:GPPI002503"/>
<proteinExistence type="predicted"/>
<accession>A0A1B0AMZ9</accession>
<dbReference type="SUPFAM" id="SSF57667">
    <property type="entry name" value="beta-beta-alpha zinc fingers"/>
    <property type="match status" value="1"/>
</dbReference>
<dbReference type="GO" id="GO:0008270">
    <property type="term" value="F:zinc ion binding"/>
    <property type="evidence" value="ECO:0007669"/>
    <property type="project" value="UniProtKB-KW"/>
</dbReference>
<name>A0A1B0AMZ9_9MUSC</name>
<keyword evidence="1" id="KW-0863">Zinc-finger</keyword>
<dbReference type="EnsemblMetazoa" id="GPPI002503-RA">
    <property type="protein sequence ID" value="GPPI002503-PA"/>
    <property type="gene ID" value="GPPI002503"/>
</dbReference>
<reference evidence="4" key="1">
    <citation type="submission" date="2015-01" db="EMBL/GenBank/DDBJ databases">
        <authorList>
            <person name="Aksoy S."/>
            <person name="Warren W."/>
            <person name="Wilson R.K."/>
        </authorList>
    </citation>
    <scope>NUCLEOTIDE SEQUENCE [LARGE SCALE GENOMIC DNA]</scope>
    <source>
        <strain evidence="4">IAEA</strain>
    </source>
</reference>
<dbReference type="EMBL" id="JXJN01000674">
    <property type="status" value="NOT_ANNOTATED_CDS"/>
    <property type="molecule type" value="Genomic_DNA"/>
</dbReference>
<dbReference type="PROSITE" id="PS50157">
    <property type="entry name" value="ZINC_FINGER_C2H2_2"/>
    <property type="match status" value="1"/>
</dbReference>